<feature type="region of interest" description="Disordered" evidence="1">
    <location>
        <begin position="133"/>
        <end position="153"/>
    </location>
</feature>
<evidence type="ECO:0000256" key="1">
    <source>
        <dbReference type="SAM" id="MobiDB-lite"/>
    </source>
</evidence>
<name>A0A2S4PYM8_9PEZI</name>
<dbReference type="AlphaFoldDB" id="A0A2S4PYM8"/>
<feature type="compositionally biased region" description="Polar residues" evidence="1">
    <location>
        <begin position="133"/>
        <end position="145"/>
    </location>
</feature>
<evidence type="ECO:0000313" key="2">
    <source>
        <dbReference type="EMBL" id="POS87106.1"/>
    </source>
</evidence>
<accession>A0A2S4PYM8</accession>
<reference evidence="2 3" key="1">
    <citation type="submission" date="2017-10" db="EMBL/GenBank/DDBJ databases">
        <title>Development of genomic resources for the powdery mildew, Erysiphe pulchra.</title>
        <authorList>
            <person name="Wadl P.A."/>
            <person name="Mack B.M."/>
            <person name="Moore G."/>
            <person name="Beltz S.B."/>
        </authorList>
    </citation>
    <scope>NUCLEOTIDE SEQUENCE [LARGE SCALE GENOMIC DNA]</scope>
    <source>
        <strain evidence="2">Cflorida</strain>
    </source>
</reference>
<evidence type="ECO:0000313" key="3">
    <source>
        <dbReference type="Proteomes" id="UP000237438"/>
    </source>
</evidence>
<sequence>MHGEFLGELKEWDTVVQNDCLYGKALLAVKNAANKFPVELNLKVSISECSLLNVGHWFDWFDWLPVVVSSICGRDSNSTGTNAFFLLHGWNQILFLHLESELSEESKRNSPISNADRIIKELKQVKDWVQSSMAAAQDSQEQSSNKNRKHVASKNIKTKKIVEKLKVNKSEKNLESMLRNVRTALGKFGKAFQKASTAKAESQHKTRQLEALLETPQASRPRKRIKVDQIQRFASLDDVVFVNLEIWMREADKIAKARRIIAKKGSVTQLSAYHFITVC</sequence>
<protein>
    <submittedName>
        <fullName evidence="2">Uncharacterized protein</fullName>
    </submittedName>
</protein>
<dbReference type="Proteomes" id="UP000237438">
    <property type="component" value="Unassembled WGS sequence"/>
</dbReference>
<comment type="caution">
    <text evidence="2">The sequence shown here is derived from an EMBL/GenBank/DDBJ whole genome shotgun (WGS) entry which is preliminary data.</text>
</comment>
<dbReference type="EMBL" id="PEDP01000192">
    <property type="protein sequence ID" value="POS87106.1"/>
    <property type="molecule type" value="Genomic_DNA"/>
</dbReference>
<proteinExistence type="predicted"/>
<gene>
    <name evidence="2" type="ORF">EPUL_002067</name>
</gene>
<organism evidence="2 3">
    <name type="scientific">Erysiphe pulchra</name>
    <dbReference type="NCBI Taxonomy" id="225359"/>
    <lineage>
        <taxon>Eukaryota</taxon>
        <taxon>Fungi</taxon>
        <taxon>Dikarya</taxon>
        <taxon>Ascomycota</taxon>
        <taxon>Pezizomycotina</taxon>
        <taxon>Leotiomycetes</taxon>
        <taxon>Erysiphales</taxon>
        <taxon>Erysiphaceae</taxon>
        <taxon>Erysiphe</taxon>
    </lineage>
</organism>
<keyword evidence="3" id="KW-1185">Reference proteome</keyword>